<evidence type="ECO:0000313" key="3">
    <source>
        <dbReference type="WBParaSite" id="Csp11.Scaffold629.g16449.t1"/>
    </source>
</evidence>
<organism evidence="2 3">
    <name type="scientific">Caenorhabditis tropicalis</name>
    <dbReference type="NCBI Taxonomy" id="1561998"/>
    <lineage>
        <taxon>Eukaryota</taxon>
        <taxon>Metazoa</taxon>
        <taxon>Ecdysozoa</taxon>
        <taxon>Nematoda</taxon>
        <taxon>Chromadorea</taxon>
        <taxon>Rhabditida</taxon>
        <taxon>Rhabditina</taxon>
        <taxon>Rhabditomorpha</taxon>
        <taxon>Rhabditoidea</taxon>
        <taxon>Rhabditidae</taxon>
        <taxon>Peloderinae</taxon>
        <taxon>Caenorhabditis</taxon>
    </lineage>
</organism>
<proteinExistence type="predicted"/>
<feature type="region of interest" description="Disordered" evidence="1">
    <location>
        <begin position="1"/>
        <end position="36"/>
    </location>
</feature>
<name>A0A1I7UA96_9PELO</name>
<protein>
    <submittedName>
        <fullName evidence="3">Uncharacterized protein</fullName>
    </submittedName>
</protein>
<dbReference type="Proteomes" id="UP000095282">
    <property type="component" value="Unplaced"/>
</dbReference>
<evidence type="ECO:0000313" key="2">
    <source>
        <dbReference type="Proteomes" id="UP000095282"/>
    </source>
</evidence>
<sequence>MGNDNVGRGQKNGERGPRRQTTFSAQKYEEKEQEPIKTGVGVCSPQKMETHNFCLHRLLMISCRIGGQKWMNCHEDLRMKRKKEEAADGRAAAELTEIIVSLVFFLQKTRQKCFIVQK</sequence>
<accession>A0A1I7UA96</accession>
<reference evidence="3" key="1">
    <citation type="submission" date="2016-11" db="UniProtKB">
        <authorList>
            <consortium name="WormBaseParasite"/>
        </authorList>
    </citation>
    <scope>IDENTIFICATION</scope>
</reference>
<keyword evidence="2" id="KW-1185">Reference proteome</keyword>
<dbReference type="AlphaFoldDB" id="A0A1I7UA96"/>
<dbReference type="WBParaSite" id="Csp11.Scaffold629.g16449.t1">
    <property type="protein sequence ID" value="Csp11.Scaffold629.g16449.t1"/>
    <property type="gene ID" value="Csp11.Scaffold629.g16449"/>
</dbReference>
<evidence type="ECO:0000256" key="1">
    <source>
        <dbReference type="SAM" id="MobiDB-lite"/>
    </source>
</evidence>